<gene>
    <name evidence="1" type="ORF">GA0070609_3399</name>
</gene>
<accession>A0A1C5IIE4</accession>
<dbReference type="AlphaFoldDB" id="A0A1C5IIE4"/>
<name>A0A1C5IIE4_9ACTN</name>
<protein>
    <submittedName>
        <fullName evidence="1">Uncharacterized protein</fullName>
    </submittedName>
</protein>
<sequence length="44" mass="5154">MICGSCLYERTFDIGRARGRDLRVYQHRPDCCQPYGRGAEDRCE</sequence>
<organism evidence="1 2">
    <name type="scientific">Micromonospora echinaurantiaca</name>
    <dbReference type="NCBI Taxonomy" id="47857"/>
    <lineage>
        <taxon>Bacteria</taxon>
        <taxon>Bacillati</taxon>
        <taxon>Actinomycetota</taxon>
        <taxon>Actinomycetes</taxon>
        <taxon>Micromonosporales</taxon>
        <taxon>Micromonosporaceae</taxon>
        <taxon>Micromonospora</taxon>
    </lineage>
</organism>
<evidence type="ECO:0000313" key="1">
    <source>
        <dbReference type="EMBL" id="SCG58044.1"/>
    </source>
</evidence>
<proteinExistence type="predicted"/>
<evidence type="ECO:0000313" key="2">
    <source>
        <dbReference type="Proteomes" id="UP000198217"/>
    </source>
</evidence>
<dbReference type="EMBL" id="LT607750">
    <property type="protein sequence ID" value="SCG58044.1"/>
    <property type="molecule type" value="Genomic_DNA"/>
</dbReference>
<reference evidence="1 2" key="1">
    <citation type="submission" date="2016-06" db="EMBL/GenBank/DDBJ databases">
        <authorList>
            <person name="Kjaerup R.B."/>
            <person name="Dalgaard T.S."/>
            <person name="Juul-Madsen H.R."/>
        </authorList>
    </citation>
    <scope>NUCLEOTIDE SEQUENCE [LARGE SCALE GENOMIC DNA]</scope>
    <source>
        <strain evidence="1 2">DSM 43904</strain>
    </source>
</reference>
<keyword evidence="2" id="KW-1185">Reference proteome</keyword>
<dbReference type="Proteomes" id="UP000198217">
    <property type="component" value="Chromosome I"/>
</dbReference>